<dbReference type="InterPro" id="IPR020084">
    <property type="entry name" value="NUDIX_hydrolase_CS"/>
</dbReference>
<dbReference type="PANTHER" id="PTHR10885:SF0">
    <property type="entry name" value="ISOPENTENYL-DIPHOSPHATE DELTA-ISOMERASE"/>
    <property type="match status" value="1"/>
</dbReference>
<evidence type="ECO:0000259" key="2">
    <source>
        <dbReference type="PROSITE" id="PS51462"/>
    </source>
</evidence>
<accession>A0A2H0TAP0</accession>
<sequence>MDLIDVVNEQDEVISSNARKKIHKLGLLHREIHVWFFDENKNIFFQKRGLLKNSPGLLDASVGGHVDSGEFYEEAAVREIKEEVGIKITQQDLFLLKKFKGFYQHNNKKNNFIRSIFIYKIPVTELKAQESSDKNGGFEKISLKDLSKIIKTTNFKFLKFILEDEIPIVLDYLNSN</sequence>
<dbReference type="SUPFAM" id="SSF55811">
    <property type="entry name" value="Nudix"/>
    <property type="match status" value="1"/>
</dbReference>
<dbReference type="InterPro" id="IPR015797">
    <property type="entry name" value="NUDIX_hydrolase-like_dom_sf"/>
</dbReference>
<evidence type="ECO:0000256" key="1">
    <source>
        <dbReference type="ARBA" id="ARBA00022801"/>
    </source>
</evidence>
<dbReference type="PROSITE" id="PS51462">
    <property type="entry name" value="NUDIX"/>
    <property type="match status" value="1"/>
</dbReference>
<keyword evidence="1" id="KW-0378">Hydrolase</keyword>
<dbReference type="Gene3D" id="3.90.79.10">
    <property type="entry name" value="Nucleoside Triphosphate Pyrophosphohydrolase"/>
    <property type="match status" value="1"/>
</dbReference>
<evidence type="ECO:0000313" key="3">
    <source>
        <dbReference type="EMBL" id="PIR68072.1"/>
    </source>
</evidence>
<feature type="domain" description="Nudix hydrolase" evidence="2">
    <location>
        <begin position="27"/>
        <end position="163"/>
    </location>
</feature>
<reference evidence="4" key="1">
    <citation type="submission" date="2017-09" db="EMBL/GenBank/DDBJ databases">
        <title>Depth-based differentiation of microbial function through sediment-hosted aquifers and enrichment of novel symbionts in the deep terrestrial subsurface.</title>
        <authorList>
            <person name="Probst A.J."/>
            <person name="Ladd B."/>
            <person name="Jarett J.K."/>
            <person name="Geller-Mcgrath D.E."/>
            <person name="Sieber C.M.K."/>
            <person name="Emerson J.B."/>
            <person name="Anantharaman K."/>
            <person name="Thomas B.C."/>
            <person name="Malmstrom R."/>
            <person name="Stieglmeier M."/>
            <person name="Klingl A."/>
            <person name="Woyke T."/>
            <person name="Ryan C.M."/>
            <person name="Banfield J.F."/>
        </authorList>
    </citation>
    <scope>NUCLEOTIDE SEQUENCE [LARGE SCALE GENOMIC DNA]</scope>
</reference>
<proteinExistence type="predicted"/>
<dbReference type="InterPro" id="IPR000086">
    <property type="entry name" value="NUDIX_hydrolase_dom"/>
</dbReference>
<evidence type="ECO:0000313" key="4">
    <source>
        <dbReference type="Proteomes" id="UP000230094"/>
    </source>
</evidence>
<dbReference type="PANTHER" id="PTHR10885">
    <property type="entry name" value="ISOPENTENYL-DIPHOSPHATE DELTA-ISOMERASE"/>
    <property type="match status" value="1"/>
</dbReference>
<name>A0A2H0TAP0_9BACT</name>
<dbReference type="Pfam" id="PF00293">
    <property type="entry name" value="NUDIX"/>
    <property type="match status" value="1"/>
</dbReference>
<dbReference type="AlphaFoldDB" id="A0A2H0TAP0"/>
<gene>
    <name evidence="3" type="ORF">COU49_02745</name>
</gene>
<dbReference type="CDD" id="cd04692">
    <property type="entry name" value="NUDIX_Hydrolase"/>
    <property type="match status" value="1"/>
</dbReference>
<organism evidence="3 4">
    <name type="scientific">Candidatus Nomurabacteria bacterium CG10_big_fil_rev_8_21_14_0_10_35_16</name>
    <dbReference type="NCBI Taxonomy" id="1974731"/>
    <lineage>
        <taxon>Bacteria</taxon>
        <taxon>Candidatus Nomuraibacteriota</taxon>
    </lineage>
</organism>
<dbReference type="Proteomes" id="UP000230094">
    <property type="component" value="Unassembled WGS sequence"/>
</dbReference>
<comment type="caution">
    <text evidence="3">The sequence shown here is derived from an EMBL/GenBank/DDBJ whole genome shotgun (WGS) entry which is preliminary data.</text>
</comment>
<protein>
    <recommendedName>
        <fullName evidence="2">Nudix hydrolase domain-containing protein</fullName>
    </recommendedName>
</protein>
<dbReference type="PROSITE" id="PS00893">
    <property type="entry name" value="NUDIX_BOX"/>
    <property type="match status" value="1"/>
</dbReference>
<dbReference type="GO" id="GO:0016787">
    <property type="term" value="F:hydrolase activity"/>
    <property type="evidence" value="ECO:0007669"/>
    <property type="project" value="UniProtKB-KW"/>
</dbReference>
<dbReference type="EMBL" id="PFCQ01000014">
    <property type="protein sequence ID" value="PIR68072.1"/>
    <property type="molecule type" value="Genomic_DNA"/>
</dbReference>